<evidence type="ECO:0000256" key="2">
    <source>
        <dbReference type="ARBA" id="ARBA00022679"/>
    </source>
</evidence>
<evidence type="ECO:0000313" key="7">
    <source>
        <dbReference type="EMBL" id="MEQ2421528.1"/>
    </source>
</evidence>
<name>A0ABV1CTR0_9FIRM</name>
<dbReference type="Gene3D" id="3.20.20.330">
    <property type="entry name" value="Homocysteine-binding-like domain"/>
    <property type="match status" value="1"/>
</dbReference>
<evidence type="ECO:0000313" key="8">
    <source>
        <dbReference type="Proteomes" id="UP001433088"/>
    </source>
</evidence>
<sequence>MADGSEYKGHYGVSADTLRDFHRRRAELLWQAGADVLLFETEPSLMEAEVEAQIAEELGAPYWISFSCCDGRHNCEGQLLADCARQLARNYPHLQAIGVNCTKPEYIASLIGELKRASDLPIIVYPNSGEEYDPQTKTWHGVGTDRRFGDYALDYMKAGAVAVGGCCTTVADHIRQVVAARRTYTGK</sequence>
<keyword evidence="1 5" id="KW-0489">Methyltransferase</keyword>
<feature type="binding site" evidence="5">
    <location>
        <position position="167"/>
    </location>
    <ligand>
        <name>Zn(2+)</name>
        <dbReference type="ChEBI" id="CHEBI:29105"/>
    </ligand>
</feature>
<dbReference type="SUPFAM" id="SSF82282">
    <property type="entry name" value="Homocysteine S-methyltransferase"/>
    <property type="match status" value="1"/>
</dbReference>
<evidence type="ECO:0000256" key="1">
    <source>
        <dbReference type="ARBA" id="ARBA00022603"/>
    </source>
</evidence>
<keyword evidence="4 5" id="KW-0862">Zinc</keyword>
<evidence type="ECO:0000259" key="6">
    <source>
        <dbReference type="PROSITE" id="PS50970"/>
    </source>
</evidence>
<evidence type="ECO:0000256" key="3">
    <source>
        <dbReference type="ARBA" id="ARBA00022723"/>
    </source>
</evidence>
<dbReference type="InterPro" id="IPR003726">
    <property type="entry name" value="HCY_dom"/>
</dbReference>
<reference evidence="7 8" key="1">
    <citation type="submission" date="2024-03" db="EMBL/GenBank/DDBJ databases">
        <title>Human intestinal bacterial collection.</title>
        <authorList>
            <person name="Pauvert C."/>
            <person name="Hitch T.C.A."/>
            <person name="Clavel T."/>
        </authorList>
    </citation>
    <scope>NUCLEOTIDE SEQUENCE [LARGE SCALE GENOMIC DNA]</scope>
    <source>
        <strain evidence="7 8">CLA-AA-H81</strain>
    </source>
</reference>
<accession>A0ABV1CTR0</accession>
<proteinExistence type="predicted"/>
<dbReference type="RefSeq" id="WP_301877080.1">
    <property type="nucleotide sequence ID" value="NZ_JBBMEU010000007.1"/>
</dbReference>
<dbReference type="Pfam" id="PF02574">
    <property type="entry name" value="S-methyl_trans"/>
    <property type="match status" value="1"/>
</dbReference>
<organism evidence="7 8">
    <name type="scientific">Megasphaera intestinihominis</name>
    <dbReference type="NCBI Taxonomy" id="3133159"/>
    <lineage>
        <taxon>Bacteria</taxon>
        <taxon>Bacillati</taxon>
        <taxon>Bacillota</taxon>
        <taxon>Negativicutes</taxon>
        <taxon>Veillonellales</taxon>
        <taxon>Veillonellaceae</taxon>
        <taxon>Megasphaera</taxon>
    </lineage>
</organism>
<keyword evidence="8" id="KW-1185">Reference proteome</keyword>
<dbReference type="Proteomes" id="UP001433088">
    <property type="component" value="Unassembled WGS sequence"/>
</dbReference>
<evidence type="ECO:0000256" key="4">
    <source>
        <dbReference type="ARBA" id="ARBA00022833"/>
    </source>
</evidence>
<feature type="domain" description="Hcy-binding" evidence="6">
    <location>
        <begin position="1"/>
        <end position="181"/>
    </location>
</feature>
<keyword evidence="2 5" id="KW-0808">Transferase</keyword>
<dbReference type="PANTHER" id="PTHR46015:SF1">
    <property type="entry name" value="HOMOCYSTEINE S-METHYLTRANSFERASE-LIKE ISOFORM 1"/>
    <property type="match status" value="1"/>
</dbReference>
<evidence type="ECO:0000256" key="5">
    <source>
        <dbReference type="PROSITE-ProRule" id="PRU00333"/>
    </source>
</evidence>
<dbReference type="InterPro" id="IPR051486">
    <property type="entry name" value="Hcy_S-methyltransferase"/>
</dbReference>
<comment type="caution">
    <text evidence="7">The sequence shown here is derived from an EMBL/GenBank/DDBJ whole genome shotgun (WGS) entry which is preliminary data.</text>
</comment>
<feature type="binding site" evidence="5">
    <location>
        <position position="166"/>
    </location>
    <ligand>
        <name>Zn(2+)</name>
        <dbReference type="ChEBI" id="CHEBI:29105"/>
    </ligand>
</feature>
<dbReference type="PANTHER" id="PTHR46015">
    <property type="entry name" value="ZGC:172121"/>
    <property type="match status" value="1"/>
</dbReference>
<comment type="cofactor">
    <cofactor evidence="5">
        <name>Zn(2+)</name>
        <dbReference type="ChEBI" id="CHEBI:29105"/>
    </cofactor>
</comment>
<dbReference type="InterPro" id="IPR036589">
    <property type="entry name" value="HCY_dom_sf"/>
</dbReference>
<dbReference type="PROSITE" id="PS50970">
    <property type="entry name" value="HCY"/>
    <property type="match status" value="1"/>
</dbReference>
<dbReference type="EMBL" id="JBBMEU010000007">
    <property type="protein sequence ID" value="MEQ2421528.1"/>
    <property type="molecule type" value="Genomic_DNA"/>
</dbReference>
<gene>
    <name evidence="7" type="ORF">WMO23_02105</name>
</gene>
<keyword evidence="3 5" id="KW-0479">Metal-binding</keyword>
<protein>
    <submittedName>
        <fullName evidence="7">Homocysteine S-methyltransferase family protein</fullName>
    </submittedName>
</protein>
<feature type="binding site" evidence="5">
    <location>
        <position position="101"/>
    </location>
    <ligand>
        <name>Zn(2+)</name>
        <dbReference type="ChEBI" id="CHEBI:29105"/>
    </ligand>
</feature>